<dbReference type="GO" id="GO:0009253">
    <property type="term" value="P:peptidoglycan catabolic process"/>
    <property type="evidence" value="ECO:0007669"/>
    <property type="project" value="InterPro"/>
</dbReference>
<dbReference type="InterPro" id="IPR051018">
    <property type="entry name" value="Bacteriophage_GH24"/>
</dbReference>
<dbReference type="InterPro" id="IPR033907">
    <property type="entry name" value="Endolysin_autolysin"/>
</dbReference>
<organism evidence="8 9">
    <name type="scientific">Pseudorhodoferax soli</name>
    <dbReference type="NCBI Taxonomy" id="545864"/>
    <lineage>
        <taxon>Bacteria</taxon>
        <taxon>Pseudomonadati</taxon>
        <taxon>Pseudomonadota</taxon>
        <taxon>Betaproteobacteria</taxon>
        <taxon>Burkholderiales</taxon>
        <taxon>Comamonadaceae</taxon>
    </lineage>
</organism>
<evidence type="ECO:0000313" key="9">
    <source>
        <dbReference type="Proteomes" id="UP000252884"/>
    </source>
</evidence>
<proteinExistence type="inferred from homology"/>
<name>A0A368YA82_9BURK</name>
<evidence type="ECO:0000256" key="6">
    <source>
        <dbReference type="ARBA" id="ARBA00023295"/>
    </source>
</evidence>
<accession>A0A368YA82</accession>
<evidence type="ECO:0000256" key="4">
    <source>
        <dbReference type="ARBA" id="ARBA00022801"/>
    </source>
</evidence>
<dbReference type="InterPro" id="IPR023346">
    <property type="entry name" value="Lysozyme-like_dom_sf"/>
</dbReference>
<dbReference type="GO" id="GO:0031640">
    <property type="term" value="P:killing of cells of another organism"/>
    <property type="evidence" value="ECO:0007669"/>
    <property type="project" value="UniProtKB-KW"/>
</dbReference>
<evidence type="ECO:0000256" key="7">
    <source>
        <dbReference type="RuleBase" id="RU003788"/>
    </source>
</evidence>
<dbReference type="EC" id="3.2.1.17" evidence="7"/>
<dbReference type="Proteomes" id="UP000252884">
    <property type="component" value="Unassembled WGS sequence"/>
</dbReference>
<evidence type="ECO:0000256" key="1">
    <source>
        <dbReference type="ARBA" id="ARBA00000632"/>
    </source>
</evidence>
<dbReference type="RefSeq" id="WP_211332874.1">
    <property type="nucleotide sequence ID" value="NZ_QPJK01000001.1"/>
</dbReference>
<dbReference type="GO" id="GO:0042742">
    <property type="term" value="P:defense response to bacterium"/>
    <property type="evidence" value="ECO:0007669"/>
    <property type="project" value="UniProtKB-KW"/>
</dbReference>
<comment type="similarity">
    <text evidence="7">Belongs to the glycosyl hydrolase 24 family.</text>
</comment>
<keyword evidence="9" id="KW-1185">Reference proteome</keyword>
<dbReference type="CDD" id="cd00737">
    <property type="entry name" value="lyz_endolysin_autolysin"/>
    <property type="match status" value="1"/>
</dbReference>
<dbReference type="GO" id="GO:0016998">
    <property type="term" value="P:cell wall macromolecule catabolic process"/>
    <property type="evidence" value="ECO:0007669"/>
    <property type="project" value="InterPro"/>
</dbReference>
<gene>
    <name evidence="8" type="ORF">DES41_101332</name>
</gene>
<dbReference type="Pfam" id="PF00959">
    <property type="entry name" value="Phage_lysozyme"/>
    <property type="match status" value="1"/>
</dbReference>
<dbReference type="GO" id="GO:0003796">
    <property type="term" value="F:lysozyme activity"/>
    <property type="evidence" value="ECO:0007669"/>
    <property type="project" value="UniProtKB-EC"/>
</dbReference>
<dbReference type="SUPFAM" id="SSF53955">
    <property type="entry name" value="Lysozyme-like"/>
    <property type="match status" value="1"/>
</dbReference>
<dbReference type="AlphaFoldDB" id="A0A368YA82"/>
<dbReference type="Gene3D" id="1.10.530.40">
    <property type="match status" value="1"/>
</dbReference>
<dbReference type="HAMAP" id="MF_04110">
    <property type="entry name" value="ENDOLYSIN_T4"/>
    <property type="match status" value="1"/>
</dbReference>
<evidence type="ECO:0000313" key="8">
    <source>
        <dbReference type="EMBL" id="RCW75737.1"/>
    </source>
</evidence>
<dbReference type="PANTHER" id="PTHR38107:SF3">
    <property type="entry name" value="LYSOZYME RRRD-RELATED"/>
    <property type="match status" value="1"/>
</dbReference>
<sequence>MGGFQIPGPLCGTHPDTIDKGTNALWRMPEPGPVCALPKNPERPSHRVSVAGGFAVAGLYLGMEGIALLKSVEELRLKPYDDQTGQDATTWSAGATIGYGHLIAQGDWGKYKGGLTETEADQLFTTDLAPFESVVRDSVAISLQQYEFDALVILAFNIGAKAFKGSSVVKLVNNPAAPTGYSGLEAAWKAWNKSQGQVMKGLDNRRQCEWRIYTTATYARW</sequence>
<keyword evidence="2 7" id="KW-0929">Antimicrobial</keyword>
<keyword evidence="3 7" id="KW-0081">Bacteriolytic enzyme</keyword>
<protein>
    <recommendedName>
        <fullName evidence="7">Lysozyme</fullName>
        <ecNumber evidence="7">3.2.1.17</ecNumber>
    </recommendedName>
</protein>
<dbReference type="EMBL" id="QPJK01000001">
    <property type="protein sequence ID" value="RCW75737.1"/>
    <property type="molecule type" value="Genomic_DNA"/>
</dbReference>
<dbReference type="InterPro" id="IPR002196">
    <property type="entry name" value="Glyco_hydro_24"/>
</dbReference>
<keyword evidence="4 7" id="KW-0378">Hydrolase</keyword>
<dbReference type="InterPro" id="IPR034690">
    <property type="entry name" value="Endolysin_T4_type"/>
</dbReference>
<comment type="caution">
    <text evidence="8">The sequence shown here is derived from an EMBL/GenBank/DDBJ whole genome shotgun (WGS) entry which is preliminary data.</text>
</comment>
<dbReference type="InterPro" id="IPR023347">
    <property type="entry name" value="Lysozyme_dom_sf"/>
</dbReference>
<evidence type="ECO:0000256" key="5">
    <source>
        <dbReference type="ARBA" id="ARBA00023200"/>
    </source>
</evidence>
<comment type="catalytic activity">
    <reaction evidence="1 7">
        <text>Hydrolysis of (1-&gt;4)-beta-linkages between N-acetylmuramic acid and N-acetyl-D-glucosamine residues in a peptidoglycan and between N-acetyl-D-glucosamine residues in chitodextrins.</text>
        <dbReference type="EC" id="3.2.1.17"/>
    </reaction>
</comment>
<keyword evidence="6 7" id="KW-0326">Glycosidase</keyword>
<keyword evidence="5" id="KW-1035">Host cytoplasm</keyword>
<reference evidence="8 9" key="1">
    <citation type="submission" date="2018-07" db="EMBL/GenBank/DDBJ databases">
        <title>Genomic Encyclopedia of Type Strains, Phase IV (KMG-IV): sequencing the most valuable type-strain genomes for metagenomic binning, comparative biology and taxonomic classification.</title>
        <authorList>
            <person name="Goeker M."/>
        </authorList>
    </citation>
    <scope>NUCLEOTIDE SEQUENCE [LARGE SCALE GENOMIC DNA]</scope>
    <source>
        <strain evidence="8 9">DSM 21634</strain>
    </source>
</reference>
<evidence type="ECO:0000256" key="3">
    <source>
        <dbReference type="ARBA" id="ARBA00022638"/>
    </source>
</evidence>
<evidence type="ECO:0000256" key="2">
    <source>
        <dbReference type="ARBA" id="ARBA00022529"/>
    </source>
</evidence>
<dbReference type="PANTHER" id="PTHR38107">
    <property type="match status" value="1"/>
</dbReference>